<comment type="caution">
    <text evidence="11">The sequence shown here is derived from an EMBL/GenBank/DDBJ whole genome shotgun (WGS) entry which is preliminary data.</text>
</comment>
<evidence type="ECO:0000256" key="9">
    <source>
        <dbReference type="RuleBase" id="RU363032"/>
    </source>
</evidence>
<evidence type="ECO:0000256" key="3">
    <source>
        <dbReference type="ARBA" id="ARBA00022448"/>
    </source>
</evidence>
<evidence type="ECO:0000256" key="5">
    <source>
        <dbReference type="ARBA" id="ARBA00022692"/>
    </source>
</evidence>
<dbReference type="EMBL" id="JADCKC010000002">
    <property type="protein sequence ID" value="MBE5037756.1"/>
    <property type="molecule type" value="Genomic_DNA"/>
</dbReference>
<comment type="subcellular location">
    <subcellularLocation>
        <location evidence="1 9">Cell membrane</location>
        <topology evidence="1 9">Multi-pass membrane protein</topology>
    </subcellularLocation>
</comment>
<protein>
    <submittedName>
        <fullName evidence="11">Amino acid ABC transporter permease</fullName>
    </submittedName>
</protein>
<evidence type="ECO:0000313" key="11">
    <source>
        <dbReference type="EMBL" id="MBE5037756.1"/>
    </source>
</evidence>
<dbReference type="InterPro" id="IPR000515">
    <property type="entry name" value="MetI-like"/>
</dbReference>
<dbReference type="CDD" id="cd06261">
    <property type="entry name" value="TM_PBP2"/>
    <property type="match status" value="1"/>
</dbReference>
<feature type="transmembrane region" description="Helical" evidence="9">
    <location>
        <begin position="31"/>
        <end position="50"/>
    </location>
</feature>
<comment type="similarity">
    <text evidence="2">Belongs to the binding-protein-dependent transport system permease family. HisMQ subfamily.</text>
</comment>
<keyword evidence="8 9" id="KW-0472">Membrane</keyword>
<dbReference type="Pfam" id="PF00528">
    <property type="entry name" value="BPD_transp_1"/>
    <property type="match status" value="1"/>
</dbReference>
<keyword evidence="4" id="KW-1003">Cell membrane</keyword>
<dbReference type="PROSITE" id="PS50928">
    <property type="entry name" value="ABC_TM1"/>
    <property type="match status" value="1"/>
</dbReference>
<feature type="transmembrane region" description="Helical" evidence="9">
    <location>
        <begin position="196"/>
        <end position="218"/>
    </location>
</feature>
<evidence type="ECO:0000256" key="6">
    <source>
        <dbReference type="ARBA" id="ARBA00022970"/>
    </source>
</evidence>
<keyword evidence="5 9" id="KW-0812">Transmembrane</keyword>
<keyword evidence="3 9" id="KW-0813">Transport</keyword>
<feature type="transmembrane region" description="Helical" evidence="9">
    <location>
        <begin position="62"/>
        <end position="82"/>
    </location>
</feature>
<keyword evidence="7 9" id="KW-1133">Transmembrane helix</keyword>
<feature type="domain" description="ABC transmembrane type-1" evidence="10">
    <location>
        <begin position="24"/>
        <end position="215"/>
    </location>
</feature>
<dbReference type="Proteomes" id="UP000768567">
    <property type="component" value="Unassembled WGS sequence"/>
</dbReference>
<proteinExistence type="inferred from homology"/>
<dbReference type="InterPro" id="IPR043429">
    <property type="entry name" value="ArtM/GltK/GlnP/TcyL/YhdX-like"/>
</dbReference>
<keyword evidence="6" id="KW-0029">Amino-acid transport</keyword>
<evidence type="ECO:0000256" key="8">
    <source>
        <dbReference type="ARBA" id="ARBA00023136"/>
    </source>
</evidence>
<evidence type="ECO:0000313" key="12">
    <source>
        <dbReference type="Proteomes" id="UP000768567"/>
    </source>
</evidence>
<dbReference type="PANTHER" id="PTHR30614:SF20">
    <property type="entry name" value="GLUTAMINE TRANSPORT SYSTEM PERMEASE PROTEIN GLNP"/>
    <property type="match status" value="1"/>
</dbReference>
<organism evidence="11 12">
    <name type="scientific">Gemmiger gallinarum</name>
    <dbReference type="NCBI Taxonomy" id="2779354"/>
    <lineage>
        <taxon>Bacteria</taxon>
        <taxon>Bacillati</taxon>
        <taxon>Bacillota</taxon>
        <taxon>Clostridia</taxon>
        <taxon>Eubacteriales</taxon>
        <taxon>Gemmiger</taxon>
    </lineage>
</organism>
<evidence type="ECO:0000256" key="2">
    <source>
        <dbReference type="ARBA" id="ARBA00010072"/>
    </source>
</evidence>
<evidence type="ECO:0000256" key="1">
    <source>
        <dbReference type="ARBA" id="ARBA00004651"/>
    </source>
</evidence>
<evidence type="ECO:0000256" key="7">
    <source>
        <dbReference type="ARBA" id="ARBA00022989"/>
    </source>
</evidence>
<gene>
    <name evidence="11" type="ORF">INF35_08160</name>
</gene>
<dbReference type="InterPro" id="IPR035906">
    <property type="entry name" value="MetI-like_sf"/>
</dbReference>
<dbReference type="InterPro" id="IPR010065">
    <property type="entry name" value="AA_ABC_transptr_permease_3TM"/>
</dbReference>
<dbReference type="RefSeq" id="WP_193501340.1">
    <property type="nucleotide sequence ID" value="NZ_JADCKC010000002.1"/>
</dbReference>
<evidence type="ECO:0000259" key="10">
    <source>
        <dbReference type="PROSITE" id="PS50928"/>
    </source>
</evidence>
<evidence type="ECO:0000256" key="4">
    <source>
        <dbReference type="ARBA" id="ARBA00022475"/>
    </source>
</evidence>
<name>A0ABR9R3P4_9FIRM</name>
<reference evidence="11 12" key="1">
    <citation type="submission" date="2020-10" db="EMBL/GenBank/DDBJ databases">
        <title>ChiBAC.</title>
        <authorList>
            <person name="Zenner C."/>
            <person name="Hitch T.C.A."/>
            <person name="Clavel T."/>
        </authorList>
    </citation>
    <scope>NUCLEOTIDE SEQUENCE [LARGE SCALE GENOMIC DNA]</scope>
    <source>
        <strain evidence="11 12">DSM 109015</strain>
    </source>
</reference>
<feature type="transmembrane region" description="Helical" evidence="9">
    <location>
        <begin position="167"/>
        <end position="184"/>
    </location>
</feature>
<dbReference type="PANTHER" id="PTHR30614">
    <property type="entry name" value="MEMBRANE COMPONENT OF AMINO ACID ABC TRANSPORTER"/>
    <property type="match status" value="1"/>
</dbReference>
<feature type="transmembrane region" description="Helical" evidence="9">
    <location>
        <begin position="88"/>
        <end position="109"/>
    </location>
</feature>
<keyword evidence="12" id="KW-1185">Reference proteome</keyword>
<dbReference type="NCBIfam" id="TIGR01726">
    <property type="entry name" value="HEQRo_perm_3TM"/>
    <property type="match status" value="1"/>
</dbReference>
<dbReference type="SUPFAM" id="SSF161098">
    <property type="entry name" value="MetI-like"/>
    <property type="match status" value="1"/>
</dbReference>
<accession>A0ABR9R3P4</accession>
<dbReference type="Gene3D" id="1.10.3720.10">
    <property type="entry name" value="MetI-like"/>
    <property type="match status" value="1"/>
</dbReference>
<sequence>MAELLSPEAWGKVWTYRGTFLTGFGNTLETAIFGLLLALALGILFGLMATSGKKPLMAVARVYVEFFQNTPIVLQMCFLYYVLAFSGIKVSIILTGIISLGIYTGAYMAEVVRAGIQAVPKGQFEAAVSQGFGYVETMYYIIFPQSLKIILPPMVNQAVNLFKNTSCLYIVGGADLISLTYSFVTGATTGGAYAPAYLVCGALFFVVCFPLSTLASTWENNLKRRDKRGAAIVKQLETEVS</sequence>